<dbReference type="PANTHER" id="PTHR43333">
    <property type="entry name" value="2-HACID_DH_C DOMAIN-CONTAINING PROTEIN"/>
    <property type="match status" value="1"/>
</dbReference>
<name>A0ABS8GAL6_9ALTE</name>
<keyword evidence="5" id="KW-1185">Reference proteome</keyword>
<dbReference type="PANTHER" id="PTHR43333:SF1">
    <property type="entry name" value="D-ISOMER SPECIFIC 2-HYDROXYACID DEHYDROGENASE NAD-BINDING DOMAIN-CONTAINING PROTEIN"/>
    <property type="match status" value="1"/>
</dbReference>
<accession>A0ABS8GAL6</accession>
<evidence type="ECO:0000256" key="2">
    <source>
        <dbReference type="ARBA" id="ARBA00023027"/>
    </source>
</evidence>
<reference evidence="4 5" key="1">
    <citation type="submission" date="2021-10" db="EMBL/GenBank/DDBJ databases">
        <title>Draft genome of Aestuariibacter halophilus JC2043.</title>
        <authorList>
            <person name="Emsley S.A."/>
            <person name="Pfannmuller K.M."/>
            <person name="Ushijima B."/>
            <person name="Saw J.H."/>
            <person name="Videau P."/>
        </authorList>
    </citation>
    <scope>NUCLEOTIDE SEQUENCE [LARGE SCALE GENOMIC DNA]</scope>
    <source>
        <strain evidence="4 5">JC2043</strain>
    </source>
</reference>
<dbReference type="RefSeq" id="WP_229161611.1">
    <property type="nucleotide sequence ID" value="NZ_JAJEWP010000004.1"/>
</dbReference>
<evidence type="ECO:0000313" key="4">
    <source>
        <dbReference type="EMBL" id="MCC2617448.1"/>
    </source>
</evidence>
<dbReference type="SUPFAM" id="SSF51735">
    <property type="entry name" value="NAD(P)-binding Rossmann-fold domains"/>
    <property type="match status" value="1"/>
</dbReference>
<evidence type="ECO:0000313" key="5">
    <source>
        <dbReference type="Proteomes" id="UP001520878"/>
    </source>
</evidence>
<keyword evidence="1" id="KW-0560">Oxidoreductase</keyword>
<evidence type="ECO:0000259" key="3">
    <source>
        <dbReference type="Pfam" id="PF02826"/>
    </source>
</evidence>
<gene>
    <name evidence="4" type="ORF">LJ739_14440</name>
</gene>
<sequence>MTHQPAISILSRDAQQYAALLTQASSDLTLCQVLDTVPADFQCAQTEVLLCDPDLGAKAVRHMPSLRWVQSTWAGVAPLLCEPQPDWQLTGIKGIFGPQMREFVLTYLLYFVRRVEAFQTLQRQSLWAPLRPGILRGKTLGLAGVGDIGRSVAEAASGLGMKVHGLSLRSRDCSTVEQYFSPSEKVAFAASVDYLVGLLPATDATAHLIDADMLAALPPHGVVINAGRASTLDHSALRECLQRGHLAGAVLDVLPSEPLPDDDPLWRTPNCLITQHTAALSHPEEIARIFINNVQKYRDGQPLNYTVDWHNGY</sequence>
<evidence type="ECO:0000256" key="1">
    <source>
        <dbReference type="ARBA" id="ARBA00023002"/>
    </source>
</evidence>
<dbReference type="Pfam" id="PF02826">
    <property type="entry name" value="2-Hacid_dh_C"/>
    <property type="match status" value="1"/>
</dbReference>
<proteinExistence type="predicted"/>
<dbReference type="CDD" id="cd05300">
    <property type="entry name" value="2-Hacid_dh_1"/>
    <property type="match status" value="1"/>
</dbReference>
<dbReference type="Proteomes" id="UP001520878">
    <property type="component" value="Unassembled WGS sequence"/>
</dbReference>
<comment type="caution">
    <text evidence="4">The sequence shown here is derived from an EMBL/GenBank/DDBJ whole genome shotgun (WGS) entry which is preliminary data.</text>
</comment>
<keyword evidence="2" id="KW-0520">NAD</keyword>
<organism evidence="4 5">
    <name type="scientific">Fluctibacter halophilus</name>
    <dbReference type="NCBI Taxonomy" id="226011"/>
    <lineage>
        <taxon>Bacteria</taxon>
        <taxon>Pseudomonadati</taxon>
        <taxon>Pseudomonadota</taxon>
        <taxon>Gammaproteobacteria</taxon>
        <taxon>Alteromonadales</taxon>
        <taxon>Alteromonadaceae</taxon>
        <taxon>Fluctibacter</taxon>
    </lineage>
</organism>
<protein>
    <submittedName>
        <fullName evidence="4">D-2-hydroxyacid dehydrogenase</fullName>
    </submittedName>
</protein>
<dbReference type="InterPro" id="IPR036291">
    <property type="entry name" value="NAD(P)-bd_dom_sf"/>
</dbReference>
<dbReference type="EMBL" id="JAJEWP010000004">
    <property type="protein sequence ID" value="MCC2617448.1"/>
    <property type="molecule type" value="Genomic_DNA"/>
</dbReference>
<feature type="domain" description="D-isomer specific 2-hydroxyacid dehydrogenase NAD-binding" evidence="3">
    <location>
        <begin position="106"/>
        <end position="278"/>
    </location>
</feature>
<dbReference type="Gene3D" id="3.40.50.720">
    <property type="entry name" value="NAD(P)-binding Rossmann-like Domain"/>
    <property type="match status" value="2"/>
</dbReference>
<dbReference type="InterPro" id="IPR006140">
    <property type="entry name" value="D-isomer_DH_NAD-bd"/>
</dbReference>